<dbReference type="PROSITE" id="PS50835">
    <property type="entry name" value="IG_LIKE"/>
    <property type="match status" value="1"/>
</dbReference>
<protein>
    <recommendedName>
        <fullName evidence="3">Ig-like domain-containing protein</fullName>
    </recommendedName>
</protein>
<evidence type="ECO:0000313" key="4">
    <source>
        <dbReference type="Ensembl" id="ENSCPGP00000000541.1"/>
    </source>
</evidence>
<dbReference type="Ensembl" id="ENSCPGT00000000595.1">
    <property type="protein sequence ID" value="ENSCPGP00000000541.1"/>
    <property type="gene ID" value="ENSCPGG00000000330.1"/>
</dbReference>
<keyword evidence="5" id="KW-1185">Reference proteome</keyword>
<evidence type="ECO:0000256" key="1">
    <source>
        <dbReference type="ARBA" id="ARBA00023157"/>
    </source>
</evidence>
<name>A0A8C3J1H6_9CHAR</name>
<dbReference type="InterPro" id="IPR013783">
    <property type="entry name" value="Ig-like_fold"/>
</dbReference>
<dbReference type="InterPro" id="IPR007110">
    <property type="entry name" value="Ig-like_dom"/>
</dbReference>
<organism evidence="4 5">
    <name type="scientific">Calidris pygmaea</name>
    <name type="common">Spoon-billed sandpiper</name>
    <dbReference type="NCBI Taxonomy" id="425635"/>
    <lineage>
        <taxon>Eukaryota</taxon>
        <taxon>Metazoa</taxon>
        <taxon>Chordata</taxon>
        <taxon>Craniata</taxon>
        <taxon>Vertebrata</taxon>
        <taxon>Euteleostomi</taxon>
        <taxon>Archelosauria</taxon>
        <taxon>Archosauria</taxon>
        <taxon>Dinosauria</taxon>
        <taxon>Saurischia</taxon>
        <taxon>Theropoda</taxon>
        <taxon>Coelurosauria</taxon>
        <taxon>Aves</taxon>
        <taxon>Neognathae</taxon>
        <taxon>Neoaves</taxon>
        <taxon>Charadriiformes</taxon>
        <taxon>Scolopacidae</taxon>
        <taxon>Calidris</taxon>
    </lineage>
</organism>
<proteinExistence type="predicted"/>
<reference evidence="4" key="2">
    <citation type="submission" date="2025-09" db="UniProtKB">
        <authorList>
            <consortium name="Ensembl"/>
        </authorList>
    </citation>
    <scope>IDENTIFICATION</scope>
</reference>
<sequence length="274" mass="29858">MLQQRSRRCVPCVTARLCSGAAPLDSGVTQETRAHLAEAQTIAAQMQDQGSAWMIHSDVMHTRFLSFLAYLPGQTCLGVERCYGIGHDVTSKGDTALRRAEAFSWEHQPMLGMQQTDALAELGDAGHQALPLFPVSPSVHVDAEPPSPVEVNKTVKFTCHLKGFYPGNVVVTWLENGTEMSMQNTSRLVEMSQGLFQLSSVVEVKAMEEKNGSTFTCRVVHDAQVPVERVTTLWITAPDREGPWGFVLCQGRGGGRRQQVEVGRGAVVVVPLAA</sequence>
<dbReference type="InterPro" id="IPR003597">
    <property type="entry name" value="Ig_C1-set"/>
</dbReference>
<feature type="domain" description="Ig-like" evidence="3">
    <location>
        <begin position="137"/>
        <end position="228"/>
    </location>
</feature>
<dbReference type="Proteomes" id="UP000694419">
    <property type="component" value="Unplaced"/>
</dbReference>
<dbReference type="SMART" id="SM00407">
    <property type="entry name" value="IGc1"/>
    <property type="match status" value="1"/>
</dbReference>
<dbReference type="AlphaFoldDB" id="A0A8C3J1H6"/>
<dbReference type="Pfam" id="PF07654">
    <property type="entry name" value="C1-set"/>
    <property type="match status" value="1"/>
</dbReference>
<evidence type="ECO:0000313" key="5">
    <source>
        <dbReference type="Proteomes" id="UP000694419"/>
    </source>
</evidence>
<reference evidence="4" key="1">
    <citation type="submission" date="2025-08" db="UniProtKB">
        <authorList>
            <consortium name="Ensembl"/>
        </authorList>
    </citation>
    <scope>IDENTIFICATION</scope>
</reference>
<accession>A0A8C3J1H6</accession>
<evidence type="ECO:0000259" key="3">
    <source>
        <dbReference type="PROSITE" id="PS50835"/>
    </source>
</evidence>
<keyword evidence="1" id="KW-1015">Disulfide bond</keyword>
<dbReference type="InterPro" id="IPR036179">
    <property type="entry name" value="Ig-like_dom_sf"/>
</dbReference>
<dbReference type="InterPro" id="IPR051755">
    <property type="entry name" value="Ig-like_CS_Receptor"/>
</dbReference>
<dbReference type="SUPFAM" id="SSF48726">
    <property type="entry name" value="Immunoglobulin"/>
    <property type="match status" value="1"/>
</dbReference>
<dbReference type="PANTHER" id="PTHR19971">
    <property type="entry name" value="SIGNAL-REGULATORY PROTEIN BETA"/>
    <property type="match status" value="1"/>
</dbReference>
<keyword evidence="2" id="KW-0325">Glycoprotein</keyword>
<evidence type="ECO:0000256" key="2">
    <source>
        <dbReference type="ARBA" id="ARBA00023180"/>
    </source>
</evidence>
<dbReference type="Gene3D" id="2.60.40.10">
    <property type="entry name" value="Immunoglobulins"/>
    <property type="match status" value="1"/>
</dbReference>